<dbReference type="Pfam" id="PF06611">
    <property type="entry name" value="DUF1145"/>
    <property type="match status" value="1"/>
</dbReference>
<protein>
    <submittedName>
        <fullName evidence="2">DUF1145 domain-containing protein</fullName>
    </submittedName>
</protein>
<gene>
    <name evidence="2" type="ORF">M3P05_19065</name>
</gene>
<feature type="transmembrane region" description="Helical" evidence="1">
    <location>
        <begin position="21"/>
        <end position="42"/>
    </location>
</feature>
<keyword evidence="1" id="KW-0472">Membrane</keyword>
<keyword evidence="3" id="KW-1185">Reference proteome</keyword>
<dbReference type="EMBL" id="JAMFLX010000041">
    <property type="protein sequence ID" value="MCL6272026.1"/>
    <property type="molecule type" value="Genomic_DNA"/>
</dbReference>
<keyword evidence="1" id="KW-0812">Transmembrane</keyword>
<organism evidence="2 3">
    <name type="scientific">Parendozoicomonas callyspongiae</name>
    <dbReference type="NCBI Taxonomy" id="2942213"/>
    <lineage>
        <taxon>Bacteria</taxon>
        <taxon>Pseudomonadati</taxon>
        <taxon>Pseudomonadota</taxon>
        <taxon>Gammaproteobacteria</taxon>
        <taxon>Oceanospirillales</taxon>
        <taxon>Endozoicomonadaceae</taxon>
        <taxon>Parendozoicomonas</taxon>
    </lineage>
</organism>
<accession>A0ABT0PLA3</accession>
<dbReference type="InterPro" id="IPR009525">
    <property type="entry name" value="DUF1145"/>
</dbReference>
<feature type="transmembrane region" description="Helical" evidence="1">
    <location>
        <begin position="48"/>
        <end position="67"/>
    </location>
</feature>
<comment type="caution">
    <text evidence="2">The sequence shown here is derived from an EMBL/GenBank/DDBJ whole genome shotgun (WGS) entry which is preliminary data.</text>
</comment>
<evidence type="ECO:0000256" key="1">
    <source>
        <dbReference type="SAM" id="Phobius"/>
    </source>
</evidence>
<reference evidence="2 3" key="1">
    <citation type="submission" date="2022-05" db="EMBL/GenBank/DDBJ databases">
        <authorList>
            <person name="Park J.-S."/>
        </authorList>
    </citation>
    <scope>NUCLEOTIDE SEQUENCE [LARGE SCALE GENOMIC DNA]</scope>
    <source>
        <strain evidence="2 3">2012CJ34-2</strain>
    </source>
</reference>
<dbReference type="PANTHER" id="PTHR38775:SF1">
    <property type="entry name" value="INNER MEMBRANE PROTEIN"/>
    <property type="match status" value="1"/>
</dbReference>
<evidence type="ECO:0000313" key="2">
    <source>
        <dbReference type="EMBL" id="MCL6272026.1"/>
    </source>
</evidence>
<keyword evidence="1" id="KW-1133">Transmembrane helix</keyword>
<dbReference type="PANTHER" id="PTHR38775">
    <property type="entry name" value="INNER MEMBRANE PROTEIN-RELATED"/>
    <property type="match status" value="1"/>
</dbReference>
<dbReference type="RefSeq" id="WP_249701704.1">
    <property type="nucleotide sequence ID" value="NZ_JAMFLX010000041.1"/>
</dbReference>
<sequence length="106" mass="11793">MYSPFEKEQDVTEKMAVVLNILRVITLLFWGTVLSTFFLSWSQPLGEIVSIVGGCILLAHSLEAILFRKRLLQIGTYTAKDAALILVFGVFHVAGRYLEATEGTSK</sequence>
<dbReference type="Proteomes" id="UP001203338">
    <property type="component" value="Unassembled WGS sequence"/>
</dbReference>
<evidence type="ECO:0000313" key="3">
    <source>
        <dbReference type="Proteomes" id="UP001203338"/>
    </source>
</evidence>
<proteinExistence type="predicted"/>
<name>A0ABT0PLA3_9GAMM</name>